<dbReference type="GeneID" id="28833121"/>
<dbReference type="EMBL" id="KQ947448">
    <property type="protein sequence ID" value="KUJ06356.1"/>
    <property type="molecule type" value="Genomic_DNA"/>
</dbReference>
<dbReference type="Proteomes" id="UP000070700">
    <property type="component" value="Unassembled WGS sequence"/>
</dbReference>
<accession>A0A132B1U7</accession>
<dbReference type="RefSeq" id="XP_018060711.1">
    <property type="nucleotide sequence ID" value="XM_018223395.1"/>
</dbReference>
<organism evidence="2 3">
    <name type="scientific">Mollisia scopiformis</name>
    <name type="common">Conifer needle endophyte fungus</name>
    <name type="synonym">Phialocephala scopiformis</name>
    <dbReference type="NCBI Taxonomy" id="149040"/>
    <lineage>
        <taxon>Eukaryota</taxon>
        <taxon>Fungi</taxon>
        <taxon>Dikarya</taxon>
        <taxon>Ascomycota</taxon>
        <taxon>Pezizomycotina</taxon>
        <taxon>Leotiomycetes</taxon>
        <taxon>Helotiales</taxon>
        <taxon>Mollisiaceae</taxon>
        <taxon>Mollisia</taxon>
    </lineage>
</organism>
<reference evidence="2 3" key="1">
    <citation type="submission" date="2015-10" db="EMBL/GenBank/DDBJ databases">
        <title>Full genome of DAOMC 229536 Phialocephala scopiformis, a fungal endophyte of spruce producing the potent anti-insectan compound rugulosin.</title>
        <authorList>
            <consortium name="DOE Joint Genome Institute"/>
            <person name="Walker A.K."/>
            <person name="Frasz S.L."/>
            <person name="Seifert K.A."/>
            <person name="Miller J.D."/>
            <person name="Mondo S.J."/>
            <person name="Labutti K."/>
            <person name="Lipzen A."/>
            <person name="Dockter R."/>
            <person name="Kennedy M."/>
            <person name="Grigoriev I.V."/>
            <person name="Spatafora J.W."/>
        </authorList>
    </citation>
    <scope>NUCLEOTIDE SEQUENCE [LARGE SCALE GENOMIC DNA]</scope>
    <source>
        <strain evidence="2 3">CBS 120377</strain>
    </source>
</reference>
<dbReference type="KEGG" id="psco:LY89DRAFT_790640"/>
<dbReference type="OrthoDB" id="3531694at2759"/>
<evidence type="ECO:0000313" key="3">
    <source>
        <dbReference type="Proteomes" id="UP000070700"/>
    </source>
</evidence>
<dbReference type="InParanoid" id="A0A132B1U7"/>
<dbReference type="AlphaFoldDB" id="A0A132B1U7"/>
<sequence>MRSFTSGRAVRKALKWVKRTTQDVQWVERQVESSVDHVPALAKAAVKARVEGDPHETPKKDGSVDPWHASGIIETASGTRLTSYHAYPSGLVVFSKKKYGQVQLPDDGGESSSSSAAQGATTTDLTWRTNEQTGYAEWWDSAKWVQGDWSDEQQKWYAYYNGQWCYW</sequence>
<evidence type="ECO:0000256" key="1">
    <source>
        <dbReference type="SAM" id="MobiDB-lite"/>
    </source>
</evidence>
<gene>
    <name evidence="2" type="ORF">LY89DRAFT_790640</name>
</gene>
<evidence type="ECO:0000313" key="2">
    <source>
        <dbReference type="EMBL" id="KUJ06356.1"/>
    </source>
</evidence>
<name>A0A132B1U7_MOLSC</name>
<protein>
    <submittedName>
        <fullName evidence="2">Uncharacterized protein</fullName>
    </submittedName>
</protein>
<keyword evidence="3" id="KW-1185">Reference proteome</keyword>
<proteinExistence type="predicted"/>
<feature type="compositionally biased region" description="Low complexity" evidence="1">
    <location>
        <begin position="110"/>
        <end position="124"/>
    </location>
</feature>
<feature type="region of interest" description="Disordered" evidence="1">
    <location>
        <begin position="104"/>
        <end position="125"/>
    </location>
</feature>